<dbReference type="Gene3D" id="3.90.730.10">
    <property type="entry name" value="Ribonuclease T2-like"/>
    <property type="match status" value="1"/>
</dbReference>
<dbReference type="InParanoid" id="A0A7N2L071"/>
<reference evidence="11" key="1">
    <citation type="journal article" date="2016" name="G3 (Bethesda)">
        <title>First Draft Assembly and Annotation of the Genome of a California Endemic Oak Quercus lobata Nee (Fagaceae).</title>
        <authorList>
            <person name="Sork V.L."/>
            <person name="Fitz-Gibbon S.T."/>
            <person name="Puiu D."/>
            <person name="Crepeau M."/>
            <person name="Gugger P.F."/>
            <person name="Sherman R."/>
            <person name="Stevens K."/>
            <person name="Langley C.H."/>
            <person name="Pellegrini M."/>
            <person name="Salzberg S.L."/>
        </authorList>
    </citation>
    <scope>NUCLEOTIDE SEQUENCE [LARGE SCALE GENOMIC DNA]</scope>
    <source>
        <strain evidence="11">cv. SW786</strain>
    </source>
</reference>
<dbReference type="GO" id="GO:0003723">
    <property type="term" value="F:RNA binding"/>
    <property type="evidence" value="ECO:0007669"/>
    <property type="project" value="InterPro"/>
</dbReference>
<dbReference type="InterPro" id="IPR001568">
    <property type="entry name" value="RNase_T2-like"/>
</dbReference>
<reference evidence="10" key="2">
    <citation type="submission" date="2021-01" db="UniProtKB">
        <authorList>
            <consortium name="EnsemblPlants"/>
        </authorList>
    </citation>
    <scope>IDENTIFICATION</scope>
</reference>
<evidence type="ECO:0000256" key="1">
    <source>
        <dbReference type="ARBA" id="ARBA00007469"/>
    </source>
</evidence>
<keyword evidence="9" id="KW-0732">Signal</keyword>
<proteinExistence type="inferred from homology"/>
<dbReference type="InterPro" id="IPR033130">
    <property type="entry name" value="RNase_T2_His_AS_2"/>
</dbReference>
<evidence type="ECO:0000256" key="6">
    <source>
        <dbReference type="ARBA" id="ARBA00023239"/>
    </source>
</evidence>
<feature type="active site" evidence="7">
    <location>
        <position position="101"/>
    </location>
</feature>
<gene>
    <name evidence="10" type="primary">LOC115978319</name>
</gene>
<dbReference type="GO" id="GO:0033897">
    <property type="term" value="F:ribonuclease T2 activity"/>
    <property type="evidence" value="ECO:0007669"/>
    <property type="project" value="InterPro"/>
</dbReference>
<evidence type="ECO:0000256" key="9">
    <source>
        <dbReference type="SAM" id="SignalP"/>
    </source>
</evidence>
<evidence type="ECO:0000256" key="7">
    <source>
        <dbReference type="PIRSR" id="PIRSR633697-1"/>
    </source>
</evidence>
<feature type="signal peptide" evidence="9">
    <location>
        <begin position="1"/>
        <end position="16"/>
    </location>
</feature>
<dbReference type="InterPro" id="IPR018188">
    <property type="entry name" value="RNase_T2_His_AS_1"/>
</dbReference>
<dbReference type="AlphaFoldDB" id="A0A7N2L071"/>
<dbReference type="PANTHER" id="PTHR11240">
    <property type="entry name" value="RIBONUCLEASE T2"/>
    <property type="match status" value="1"/>
</dbReference>
<organism evidence="10 11">
    <name type="scientific">Quercus lobata</name>
    <name type="common">Valley oak</name>
    <dbReference type="NCBI Taxonomy" id="97700"/>
    <lineage>
        <taxon>Eukaryota</taxon>
        <taxon>Viridiplantae</taxon>
        <taxon>Streptophyta</taxon>
        <taxon>Embryophyta</taxon>
        <taxon>Tracheophyta</taxon>
        <taxon>Spermatophyta</taxon>
        <taxon>Magnoliopsida</taxon>
        <taxon>eudicotyledons</taxon>
        <taxon>Gunneridae</taxon>
        <taxon>Pentapetalae</taxon>
        <taxon>rosids</taxon>
        <taxon>fabids</taxon>
        <taxon>Fagales</taxon>
        <taxon>Fagaceae</taxon>
        <taxon>Quercus</taxon>
    </lineage>
</organism>
<dbReference type="Proteomes" id="UP000594261">
    <property type="component" value="Chromosome 2"/>
</dbReference>
<dbReference type="OMA" id="NISWILA"/>
<evidence type="ECO:0000313" key="11">
    <source>
        <dbReference type="Proteomes" id="UP000594261"/>
    </source>
</evidence>
<dbReference type="Gramene" id="QL02p078664:mrna">
    <property type="protein sequence ID" value="QL02p078664:mrna"/>
    <property type="gene ID" value="QL02p078664"/>
</dbReference>
<dbReference type="InterPro" id="IPR036430">
    <property type="entry name" value="RNase_T2-like_sf"/>
</dbReference>
<keyword evidence="6" id="KW-0456">Lyase</keyword>
<feature type="active site" evidence="7">
    <location>
        <position position="51"/>
    </location>
</feature>
<dbReference type="OrthoDB" id="1898737at2759"/>
<evidence type="ECO:0000256" key="4">
    <source>
        <dbReference type="ARBA" id="ARBA00022801"/>
    </source>
</evidence>
<name>A0A7N2L071_QUELO</name>
<accession>A0A7N2L071</accession>
<dbReference type="GO" id="GO:0005576">
    <property type="term" value="C:extracellular region"/>
    <property type="evidence" value="ECO:0007669"/>
    <property type="project" value="TreeGrafter"/>
</dbReference>
<dbReference type="KEGG" id="qlo:115978319"/>
<dbReference type="EnsemblPlants" id="QL02p078664:mrna">
    <property type="protein sequence ID" value="QL02p078664:mrna"/>
    <property type="gene ID" value="QL02p078664"/>
</dbReference>
<protein>
    <submittedName>
        <fullName evidence="10">Uncharacterized protein</fullName>
    </submittedName>
</protein>
<keyword evidence="2" id="KW-0540">Nuclease</keyword>
<dbReference type="GO" id="GO:0006401">
    <property type="term" value="P:RNA catabolic process"/>
    <property type="evidence" value="ECO:0007669"/>
    <property type="project" value="TreeGrafter"/>
</dbReference>
<dbReference type="Pfam" id="PF00445">
    <property type="entry name" value="Ribonuclease_T2"/>
    <property type="match status" value="1"/>
</dbReference>
<evidence type="ECO:0000256" key="3">
    <source>
        <dbReference type="ARBA" id="ARBA00022759"/>
    </source>
</evidence>
<dbReference type="PROSITE" id="PS00531">
    <property type="entry name" value="RNASE_T2_2"/>
    <property type="match status" value="1"/>
</dbReference>
<keyword evidence="4" id="KW-0378">Hydrolase</keyword>
<feature type="active site" evidence="7">
    <location>
        <position position="105"/>
    </location>
</feature>
<dbReference type="PANTHER" id="PTHR11240:SF75">
    <property type="entry name" value="RIBONUCLEASE 3"/>
    <property type="match status" value="1"/>
</dbReference>
<evidence type="ECO:0000256" key="2">
    <source>
        <dbReference type="ARBA" id="ARBA00022722"/>
    </source>
</evidence>
<dbReference type="GO" id="GO:0016787">
    <property type="term" value="F:hydrolase activity"/>
    <property type="evidence" value="ECO:0007669"/>
    <property type="project" value="UniProtKB-KW"/>
</dbReference>
<dbReference type="CDD" id="cd01061">
    <property type="entry name" value="RNase_T2_euk"/>
    <property type="match status" value="1"/>
</dbReference>
<sequence length="213" mass="24391">MKVFFWFLCFLPIVYAAGTYDYFQLVQQWPPTYCNVSGGSTCSSPLKFTIHGLWPSDSSKTQAPKCTGSPFDSTKISNLKSNLRNDWPDLNGNHERFWRYEWEKHGTCSETKYDQLQYFRTALTLKKKIDILDTLVKANIKPDTVARYESSKITAAIQQKTGFTPRLWCKNGKLLEISFCVNTSLADMHCPSVLLNYQLNVCQGKVQFPDKVA</sequence>
<dbReference type="PROSITE" id="PS00530">
    <property type="entry name" value="RNASE_T2_1"/>
    <property type="match status" value="1"/>
</dbReference>
<feature type="chain" id="PRO_5029448782" evidence="9">
    <location>
        <begin position="17"/>
        <end position="213"/>
    </location>
</feature>
<dbReference type="SUPFAM" id="SSF55895">
    <property type="entry name" value="Ribonuclease Rh-like"/>
    <property type="match status" value="1"/>
</dbReference>
<dbReference type="RefSeq" id="XP_030956198.1">
    <property type="nucleotide sequence ID" value="XM_031100338.1"/>
</dbReference>
<dbReference type="GeneID" id="115978319"/>
<evidence type="ECO:0000256" key="8">
    <source>
        <dbReference type="RuleBase" id="RU004328"/>
    </source>
</evidence>
<keyword evidence="3" id="KW-0255">Endonuclease</keyword>
<comment type="similarity">
    <text evidence="1 8">Belongs to the RNase T2 family.</text>
</comment>
<evidence type="ECO:0000313" key="10">
    <source>
        <dbReference type="EnsemblPlants" id="QL02p078664:mrna"/>
    </source>
</evidence>
<keyword evidence="11" id="KW-1185">Reference proteome</keyword>
<keyword evidence="5" id="KW-1015">Disulfide bond</keyword>
<evidence type="ECO:0000256" key="5">
    <source>
        <dbReference type="ARBA" id="ARBA00023157"/>
    </source>
</evidence>
<dbReference type="InterPro" id="IPR033697">
    <property type="entry name" value="Ribonuclease_T2_eukaryotic"/>
</dbReference>